<feature type="domain" description="GST C-terminal" evidence="3">
    <location>
        <begin position="87"/>
        <end position="215"/>
    </location>
</feature>
<evidence type="ECO:0000313" key="4">
    <source>
        <dbReference type="EMBL" id="KAI1608843.1"/>
    </source>
</evidence>
<reference evidence="4" key="1">
    <citation type="journal article" date="2022" name="bioRxiv">
        <title>Deciphering the potential niche of two novel black yeast fungi from a biological soil crust based on their genomes, phenotypes, and melanin regulation.</title>
        <authorList>
            <consortium name="DOE Joint Genome Institute"/>
            <person name="Carr E.C."/>
            <person name="Barton Q."/>
            <person name="Grambo S."/>
            <person name="Sullivan M."/>
            <person name="Renfro C.M."/>
            <person name="Kuo A."/>
            <person name="Pangilinan J."/>
            <person name="Lipzen A."/>
            <person name="Keymanesh K."/>
            <person name="Savage E."/>
            <person name="Barry K."/>
            <person name="Grigoriev I.V."/>
            <person name="Riekhof W.R."/>
            <person name="Harris S.S."/>
        </authorList>
    </citation>
    <scope>NUCLEOTIDE SEQUENCE</scope>
    <source>
        <strain evidence="4">JF 03-4F</strain>
    </source>
</reference>
<dbReference type="Gene3D" id="3.40.30.10">
    <property type="entry name" value="Glutaredoxin"/>
    <property type="match status" value="1"/>
</dbReference>
<comment type="similarity">
    <text evidence="1">Belongs to the GST superfamily.</text>
</comment>
<dbReference type="EMBL" id="MU404362">
    <property type="protein sequence ID" value="KAI1608843.1"/>
    <property type="molecule type" value="Genomic_DNA"/>
</dbReference>
<proteinExistence type="inferred from homology"/>
<feature type="domain" description="GST N-terminal" evidence="2">
    <location>
        <begin position="3"/>
        <end position="82"/>
    </location>
</feature>
<dbReference type="InterPro" id="IPR036249">
    <property type="entry name" value="Thioredoxin-like_sf"/>
</dbReference>
<dbReference type="SUPFAM" id="SSF52833">
    <property type="entry name" value="Thioredoxin-like"/>
    <property type="match status" value="1"/>
</dbReference>
<evidence type="ECO:0000256" key="1">
    <source>
        <dbReference type="ARBA" id="ARBA00007409"/>
    </source>
</evidence>
<dbReference type="PROSITE" id="PS50405">
    <property type="entry name" value="GST_CTER"/>
    <property type="match status" value="1"/>
</dbReference>
<evidence type="ECO:0000259" key="2">
    <source>
        <dbReference type="PROSITE" id="PS50404"/>
    </source>
</evidence>
<dbReference type="SUPFAM" id="SSF47616">
    <property type="entry name" value="GST C-terminal domain-like"/>
    <property type="match status" value="1"/>
</dbReference>
<dbReference type="CDD" id="cd03057">
    <property type="entry name" value="GST_N_Beta"/>
    <property type="match status" value="1"/>
</dbReference>
<dbReference type="Pfam" id="PF13409">
    <property type="entry name" value="GST_N_2"/>
    <property type="match status" value="1"/>
</dbReference>
<evidence type="ECO:0000259" key="3">
    <source>
        <dbReference type="PROSITE" id="PS50405"/>
    </source>
</evidence>
<gene>
    <name evidence="4" type="ORF">EDD36DRAFT_469158</name>
</gene>
<evidence type="ECO:0008006" key="6">
    <source>
        <dbReference type="Google" id="ProtNLM"/>
    </source>
</evidence>
<dbReference type="PANTHER" id="PTHR44051">
    <property type="entry name" value="GLUTATHIONE S-TRANSFERASE-RELATED"/>
    <property type="match status" value="1"/>
</dbReference>
<name>A0AAN6I966_9EURO</name>
<dbReference type="AlphaFoldDB" id="A0AAN6I966"/>
<organism evidence="4 5">
    <name type="scientific">Exophiala viscosa</name>
    <dbReference type="NCBI Taxonomy" id="2486360"/>
    <lineage>
        <taxon>Eukaryota</taxon>
        <taxon>Fungi</taxon>
        <taxon>Dikarya</taxon>
        <taxon>Ascomycota</taxon>
        <taxon>Pezizomycotina</taxon>
        <taxon>Eurotiomycetes</taxon>
        <taxon>Chaetothyriomycetidae</taxon>
        <taxon>Chaetothyriales</taxon>
        <taxon>Herpotrichiellaceae</taxon>
        <taxon>Exophiala</taxon>
    </lineage>
</organism>
<dbReference type="InterPro" id="IPR036282">
    <property type="entry name" value="Glutathione-S-Trfase_C_sf"/>
</dbReference>
<protein>
    <recommendedName>
        <fullName evidence="6">Glutathione S-transferase</fullName>
    </recommendedName>
</protein>
<comment type="caution">
    <text evidence="4">The sequence shown here is derived from an EMBL/GenBank/DDBJ whole genome shotgun (WGS) entry which is preliminary data.</text>
</comment>
<dbReference type="PROSITE" id="PS50404">
    <property type="entry name" value="GST_NTER"/>
    <property type="match status" value="1"/>
</dbReference>
<dbReference type="InterPro" id="IPR004045">
    <property type="entry name" value="Glutathione_S-Trfase_N"/>
</dbReference>
<dbReference type="PANTHER" id="PTHR44051:SF8">
    <property type="entry name" value="GLUTATHIONE S-TRANSFERASE GSTA"/>
    <property type="match status" value="1"/>
</dbReference>
<dbReference type="InterPro" id="IPR010987">
    <property type="entry name" value="Glutathione-S-Trfase_C-like"/>
</dbReference>
<dbReference type="InterPro" id="IPR040079">
    <property type="entry name" value="Glutathione_S-Trfase"/>
</dbReference>
<dbReference type="CDD" id="cd03188">
    <property type="entry name" value="GST_C_Beta"/>
    <property type="match status" value="1"/>
</dbReference>
<evidence type="ECO:0000313" key="5">
    <source>
        <dbReference type="Proteomes" id="UP001203852"/>
    </source>
</evidence>
<accession>A0AAN6I966</accession>
<dbReference type="Gene3D" id="1.20.1050.10">
    <property type="match status" value="1"/>
</dbReference>
<keyword evidence="5" id="KW-1185">Reference proteome</keyword>
<dbReference type="SFLD" id="SFLDS00019">
    <property type="entry name" value="Glutathione_Transferase_(cytos"/>
    <property type="match status" value="1"/>
</dbReference>
<dbReference type="Proteomes" id="UP001203852">
    <property type="component" value="Unassembled WGS sequence"/>
</dbReference>
<sequence>MTTHSIDLYLAPGACSLAPHILLHEVGVPFSTTIVSVKSGLPADFKTVNPKMRVPVLIMDGHTITEVPAIMLATSQLAPEKGLMGETDLEKVRVLEWLNWLSGTLHGQAFGGLLRPGRYTDDEKLYEAIREKGLRNLKEGFGQIEAWLGEGQGAKYTVGGRFMGVDALLYVFYRWGVGRGFDMQKEYPRFAELAREVEGREATVMALASEHLAAL</sequence>